<reference evidence="1 2" key="1">
    <citation type="submission" date="2023-07" db="EMBL/GenBank/DDBJ databases">
        <title>Genomic Encyclopedia of Type Strains, Phase IV (KMG-IV): sequencing the most valuable type-strain genomes for metagenomic binning, comparative biology and taxonomic classification.</title>
        <authorList>
            <person name="Goeker M."/>
        </authorList>
    </citation>
    <scope>NUCLEOTIDE SEQUENCE [LARGE SCALE GENOMIC DNA]</scope>
    <source>
        <strain evidence="1 2">DSM 27594</strain>
    </source>
</reference>
<comment type="caution">
    <text evidence="1">The sequence shown here is derived from an EMBL/GenBank/DDBJ whole genome shotgun (WGS) entry which is preliminary data.</text>
</comment>
<proteinExistence type="predicted"/>
<keyword evidence="2" id="KW-1185">Reference proteome</keyword>
<organism evidence="1 2">
    <name type="scientific">Neobacillus ginsengisoli</name>
    <dbReference type="NCBI Taxonomy" id="904295"/>
    <lineage>
        <taxon>Bacteria</taxon>
        <taxon>Bacillati</taxon>
        <taxon>Bacillota</taxon>
        <taxon>Bacilli</taxon>
        <taxon>Bacillales</taxon>
        <taxon>Bacillaceae</taxon>
        <taxon>Neobacillus</taxon>
    </lineage>
</organism>
<name>A0ABT9Y2C9_9BACI</name>
<evidence type="ECO:0000313" key="2">
    <source>
        <dbReference type="Proteomes" id="UP001224122"/>
    </source>
</evidence>
<protein>
    <submittedName>
        <fullName evidence="1">Uncharacterized protein</fullName>
    </submittedName>
</protein>
<sequence>MKDSQSEELACSIRSVVDGKLMDCKLAVLLATNAIW</sequence>
<evidence type="ECO:0000313" key="1">
    <source>
        <dbReference type="EMBL" id="MDQ0201924.1"/>
    </source>
</evidence>
<gene>
    <name evidence="1" type="ORF">J2S10_005135</name>
</gene>
<dbReference type="Proteomes" id="UP001224122">
    <property type="component" value="Unassembled WGS sequence"/>
</dbReference>
<accession>A0ABT9Y2C9</accession>
<dbReference type="EMBL" id="JAUSTW010000014">
    <property type="protein sequence ID" value="MDQ0201924.1"/>
    <property type="molecule type" value="Genomic_DNA"/>
</dbReference>